<accession>A0A915B9I9</accession>
<evidence type="ECO:0000256" key="1">
    <source>
        <dbReference type="SAM" id="SignalP"/>
    </source>
</evidence>
<keyword evidence="2" id="KW-1185">Reference proteome</keyword>
<keyword evidence="1" id="KW-0732">Signal</keyword>
<organism evidence="2 3">
    <name type="scientific">Parascaris univalens</name>
    <name type="common">Nematode worm</name>
    <dbReference type="NCBI Taxonomy" id="6257"/>
    <lineage>
        <taxon>Eukaryota</taxon>
        <taxon>Metazoa</taxon>
        <taxon>Ecdysozoa</taxon>
        <taxon>Nematoda</taxon>
        <taxon>Chromadorea</taxon>
        <taxon>Rhabditida</taxon>
        <taxon>Spirurina</taxon>
        <taxon>Ascaridomorpha</taxon>
        <taxon>Ascaridoidea</taxon>
        <taxon>Ascarididae</taxon>
        <taxon>Parascaris</taxon>
    </lineage>
</organism>
<evidence type="ECO:0000313" key="3">
    <source>
        <dbReference type="WBParaSite" id="PgR031_g073_t01"/>
    </source>
</evidence>
<dbReference type="AlphaFoldDB" id="A0A915B9I9"/>
<proteinExistence type="predicted"/>
<reference evidence="3" key="1">
    <citation type="submission" date="2022-11" db="UniProtKB">
        <authorList>
            <consortium name="WormBaseParasite"/>
        </authorList>
    </citation>
    <scope>IDENTIFICATION</scope>
</reference>
<feature type="signal peptide" evidence="1">
    <location>
        <begin position="1"/>
        <end position="22"/>
    </location>
</feature>
<protein>
    <submittedName>
        <fullName evidence="3">Uncharacterized protein</fullName>
    </submittedName>
</protein>
<dbReference type="Proteomes" id="UP000887569">
    <property type="component" value="Unplaced"/>
</dbReference>
<evidence type="ECO:0000313" key="2">
    <source>
        <dbReference type="Proteomes" id="UP000887569"/>
    </source>
</evidence>
<dbReference type="WBParaSite" id="PgR031_g073_t01">
    <property type="protein sequence ID" value="PgR031_g073_t01"/>
    <property type="gene ID" value="PgR031_g073"/>
</dbReference>
<name>A0A915B9I9_PARUN</name>
<sequence length="146" mass="16491">MYAHSLSIVLVILFATLALTSSASANLQFHACAKYGHGLYVKITDELNCREVREEMHSSSQIVEVLSRAFISANATFCAKVSRTVCTKCFLRWSLAVTRDETAVQNITMSQCVEMQRSQQLNGIRLEQIDANRWSSKQPTEYSYGW</sequence>
<feature type="chain" id="PRO_5037263820" evidence="1">
    <location>
        <begin position="23"/>
        <end position="146"/>
    </location>
</feature>